<dbReference type="Pfam" id="PF15675">
    <property type="entry name" value="CLLAC"/>
    <property type="match status" value="1"/>
</dbReference>
<proteinExistence type="predicted"/>
<evidence type="ECO:0000313" key="3">
    <source>
        <dbReference type="Ensembl" id="ENSMMMP00000005714.1"/>
    </source>
</evidence>
<dbReference type="GO" id="GO:0005886">
    <property type="term" value="C:plasma membrane"/>
    <property type="evidence" value="ECO:0007669"/>
    <property type="project" value="TreeGrafter"/>
</dbReference>
<protein>
    <recommendedName>
        <fullName evidence="2">CLLAC-motif containing domain-containing protein</fullName>
    </recommendedName>
</protein>
<keyword evidence="1" id="KW-0472">Membrane</keyword>
<sequence>LILSNQDLSLCLFISFSIQLPRNPYCPNEGMHCGCRLHNVPLQTPVTAKPCSLWKTFLVCLLACLIAAAIVILVLYFGHFGNPTSYPTIVINADGKPSQITCFPGTTPPLTSSPLPGSQSTSSSTPVTRVDPACCFCELTQIPALRPAGRRTKQAFDVLRFLATAQNTHRKRLWGFHNPSYLPFRCSRQ</sequence>
<dbReference type="PANTHER" id="PTHR35349">
    <property type="entry name" value="DYNACTIN-ASSOCIATED PROTEIN"/>
    <property type="match status" value="1"/>
</dbReference>
<dbReference type="InterPro" id="IPR031379">
    <property type="entry name" value="CLLAC"/>
</dbReference>
<dbReference type="GeneTree" id="ENSGT00730000111785"/>
<name>A0A8C5YVA5_MARMA</name>
<dbReference type="InterPro" id="IPR053297">
    <property type="entry name" value="Dynactin-associated"/>
</dbReference>
<dbReference type="PANTHER" id="PTHR35349:SF5">
    <property type="entry name" value="DYNACTIN ASSOCIATED PROTEIN"/>
    <property type="match status" value="1"/>
</dbReference>
<organism evidence="3 4">
    <name type="scientific">Marmota marmota marmota</name>
    <name type="common">Alpine marmot</name>
    <dbReference type="NCBI Taxonomy" id="9994"/>
    <lineage>
        <taxon>Eukaryota</taxon>
        <taxon>Metazoa</taxon>
        <taxon>Chordata</taxon>
        <taxon>Craniata</taxon>
        <taxon>Vertebrata</taxon>
        <taxon>Euteleostomi</taxon>
        <taxon>Mammalia</taxon>
        <taxon>Eutheria</taxon>
        <taxon>Euarchontoglires</taxon>
        <taxon>Glires</taxon>
        <taxon>Rodentia</taxon>
        <taxon>Sciuromorpha</taxon>
        <taxon>Sciuridae</taxon>
        <taxon>Xerinae</taxon>
        <taxon>Marmotini</taxon>
        <taxon>Marmota</taxon>
    </lineage>
</organism>
<keyword evidence="4" id="KW-1185">Reference proteome</keyword>
<evidence type="ECO:0000256" key="1">
    <source>
        <dbReference type="SAM" id="Phobius"/>
    </source>
</evidence>
<dbReference type="Proteomes" id="UP000694407">
    <property type="component" value="Unplaced"/>
</dbReference>
<keyword evidence="1" id="KW-0812">Transmembrane</keyword>
<dbReference type="GO" id="GO:0005794">
    <property type="term" value="C:Golgi apparatus"/>
    <property type="evidence" value="ECO:0007669"/>
    <property type="project" value="TreeGrafter"/>
</dbReference>
<reference evidence="3" key="2">
    <citation type="submission" date="2025-09" db="UniProtKB">
        <authorList>
            <consortium name="Ensembl"/>
        </authorList>
    </citation>
    <scope>IDENTIFICATION</scope>
</reference>
<evidence type="ECO:0000259" key="2">
    <source>
        <dbReference type="Pfam" id="PF15675"/>
    </source>
</evidence>
<dbReference type="AlphaFoldDB" id="A0A8C5YVA5"/>
<evidence type="ECO:0000313" key="4">
    <source>
        <dbReference type="Proteomes" id="UP000694407"/>
    </source>
</evidence>
<accession>A0A8C5YVA5</accession>
<keyword evidence="1" id="KW-1133">Transmembrane helix</keyword>
<feature type="domain" description="CLLAC-motif containing" evidence="2">
    <location>
        <begin position="50"/>
        <end position="77"/>
    </location>
</feature>
<reference evidence="3" key="1">
    <citation type="submission" date="2025-08" db="UniProtKB">
        <authorList>
            <consortium name="Ensembl"/>
        </authorList>
    </citation>
    <scope>IDENTIFICATION</scope>
</reference>
<feature type="transmembrane region" description="Helical" evidence="1">
    <location>
        <begin position="57"/>
        <end position="78"/>
    </location>
</feature>
<dbReference type="Ensembl" id="ENSMMMT00000006506.1">
    <property type="protein sequence ID" value="ENSMMMP00000005714.1"/>
    <property type="gene ID" value="ENSMMMG00000005165.1"/>
</dbReference>